<dbReference type="Ensembl" id="ENSPSTT00000016143.1">
    <property type="protein sequence ID" value="ENSPSTP00000015389.1"/>
    <property type="gene ID" value="ENSPSTG00000010910.1"/>
</dbReference>
<dbReference type="AlphaFoldDB" id="A0A8C9FGE7"/>
<name>A0A8C9FGE7_PAVCR</name>
<dbReference type="GO" id="GO:0005219">
    <property type="term" value="F:ryanodine-sensitive calcium-release channel activity"/>
    <property type="evidence" value="ECO:0007669"/>
    <property type="project" value="TreeGrafter"/>
</dbReference>
<dbReference type="PANTHER" id="PTHR46399">
    <property type="entry name" value="B30.2/SPRY DOMAIN-CONTAINING PROTEIN"/>
    <property type="match status" value="1"/>
</dbReference>
<sequence length="179" mass="20104">MKTGLESVKMALRAFLDNAAEDLEKTMENLKQGQFTHSRNQPKGVTQIINYTTVALLPVLSSLFEHIGQHQFGEDLILEDVQVSCYRILSSLYALGTSKSIYVERQRSALGECLAAFSGAFPVAFLETHLNKHNIYSIYNTKNARDRAGISRISCDVYENTNFTMNVSFLSKCIFAYSL</sequence>
<evidence type="ECO:0000313" key="2">
    <source>
        <dbReference type="Proteomes" id="UP000694428"/>
    </source>
</evidence>
<accession>A0A8C9FGE7</accession>
<organism evidence="1 2">
    <name type="scientific">Pavo cristatus</name>
    <name type="common">Indian peafowl</name>
    <name type="synonym">Blue peafowl</name>
    <dbReference type="NCBI Taxonomy" id="9049"/>
    <lineage>
        <taxon>Eukaryota</taxon>
        <taxon>Metazoa</taxon>
        <taxon>Chordata</taxon>
        <taxon>Craniata</taxon>
        <taxon>Vertebrata</taxon>
        <taxon>Euteleostomi</taxon>
        <taxon>Archelosauria</taxon>
        <taxon>Archosauria</taxon>
        <taxon>Dinosauria</taxon>
        <taxon>Saurischia</taxon>
        <taxon>Theropoda</taxon>
        <taxon>Coelurosauria</taxon>
        <taxon>Aves</taxon>
        <taxon>Neognathae</taxon>
        <taxon>Galloanserae</taxon>
        <taxon>Galliformes</taxon>
        <taxon>Phasianidae</taxon>
        <taxon>Phasianinae</taxon>
        <taxon>Pavo</taxon>
    </lineage>
</organism>
<dbReference type="GO" id="GO:0006941">
    <property type="term" value="P:striated muscle contraction"/>
    <property type="evidence" value="ECO:0007669"/>
    <property type="project" value="TreeGrafter"/>
</dbReference>
<protein>
    <submittedName>
        <fullName evidence="1">Uncharacterized protein</fullName>
    </submittedName>
</protein>
<dbReference type="GO" id="GO:0034704">
    <property type="term" value="C:calcium channel complex"/>
    <property type="evidence" value="ECO:0007669"/>
    <property type="project" value="TreeGrafter"/>
</dbReference>
<reference evidence="1" key="2">
    <citation type="submission" date="2025-09" db="UniProtKB">
        <authorList>
            <consortium name="Ensembl"/>
        </authorList>
    </citation>
    <scope>IDENTIFICATION</scope>
</reference>
<dbReference type="GO" id="GO:0005790">
    <property type="term" value="C:smooth endoplasmic reticulum"/>
    <property type="evidence" value="ECO:0007669"/>
    <property type="project" value="TreeGrafter"/>
</dbReference>
<dbReference type="GO" id="GO:0033017">
    <property type="term" value="C:sarcoplasmic reticulum membrane"/>
    <property type="evidence" value="ECO:0007669"/>
    <property type="project" value="TreeGrafter"/>
</dbReference>
<dbReference type="PANTHER" id="PTHR46399:SF7">
    <property type="entry name" value="RYANODINE RECEPTOR 2"/>
    <property type="match status" value="1"/>
</dbReference>
<reference evidence="1" key="1">
    <citation type="submission" date="2025-08" db="UniProtKB">
        <authorList>
            <consortium name="Ensembl"/>
        </authorList>
    </citation>
    <scope>IDENTIFICATION</scope>
</reference>
<dbReference type="Proteomes" id="UP000694428">
    <property type="component" value="Unplaced"/>
</dbReference>
<keyword evidence="2" id="KW-1185">Reference proteome</keyword>
<evidence type="ECO:0000313" key="1">
    <source>
        <dbReference type="Ensembl" id="ENSPSTP00000015389.1"/>
    </source>
</evidence>
<dbReference type="GO" id="GO:0030018">
    <property type="term" value="C:Z disc"/>
    <property type="evidence" value="ECO:0007669"/>
    <property type="project" value="TreeGrafter"/>
</dbReference>
<dbReference type="InterPro" id="IPR015925">
    <property type="entry name" value="Ryanodine_IP3_receptor"/>
</dbReference>
<proteinExistence type="predicted"/>
<dbReference type="GO" id="GO:0042383">
    <property type="term" value="C:sarcolemma"/>
    <property type="evidence" value="ECO:0007669"/>
    <property type="project" value="TreeGrafter"/>
</dbReference>
<dbReference type="GO" id="GO:0014808">
    <property type="term" value="P:release of sequestered calcium ion into cytosol by sarcoplasmic reticulum"/>
    <property type="evidence" value="ECO:0007669"/>
    <property type="project" value="TreeGrafter"/>
</dbReference>